<feature type="compositionally biased region" description="Low complexity" evidence="1">
    <location>
        <begin position="73"/>
        <end position="82"/>
    </location>
</feature>
<evidence type="ECO:0000259" key="3">
    <source>
        <dbReference type="PROSITE" id="PS50954"/>
    </source>
</evidence>
<feature type="region of interest" description="Disordered" evidence="1">
    <location>
        <begin position="72"/>
        <end position="101"/>
    </location>
</feature>
<comment type="caution">
    <text evidence="4">The sequence shown here is derived from an EMBL/GenBank/DDBJ whole genome shotgun (WGS) entry which is preliminary data.</text>
</comment>
<keyword evidence="2" id="KW-0812">Transmembrane</keyword>
<protein>
    <recommendedName>
        <fullName evidence="3">LEM domain-containing protein</fullName>
    </recommendedName>
</protein>
<dbReference type="EMBL" id="NIVC01002560">
    <property type="protein sequence ID" value="PAA56899.1"/>
    <property type="molecule type" value="Genomic_DNA"/>
</dbReference>
<keyword evidence="5" id="KW-1185">Reference proteome</keyword>
<feature type="transmembrane region" description="Helical" evidence="2">
    <location>
        <begin position="106"/>
        <end position="125"/>
    </location>
</feature>
<accession>A0A267E7W4</accession>
<dbReference type="Gene3D" id="1.10.720.40">
    <property type="match status" value="1"/>
</dbReference>
<proteinExistence type="predicted"/>
<name>A0A267E7W4_9PLAT</name>
<keyword evidence="2" id="KW-0472">Membrane</keyword>
<feature type="domain" description="LEM" evidence="3">
    <location>
        <begin position="14"/>
        <end position="60"/>
    </location>
</feature>
<reference evidence="4 5" key="1">
    <citation type="submission" date="2017-06" db="EMBL/GenBank/DDBJ databases">
        <title>A platform for efficient transgenesis in Macrostomum lignano, a flatworm model organism for stem cell research.</title>
        <authorList>
            <person name="Berezikov E."/>
        </authorList>
    </citation>
    <scope>NUCLEOTIDE SEQUENCE [LARGE SCALE GENOMIC DNA]</scope>
    <source>
        <strain evidence="4">DV1</strain>
        <tissue evidence="4">Whole organism</tissue>
    </source>
</reference>
<organism evidence="4 5">
    <name type="scientific">Macrostomum lignano</name>
    <dbReference type="NCBI Taxonomy" id="282301"/>
    <lineage>
        <taxon>Eukaryota</taxon>
        <taxon>Metazoa</taxon>
        <taxon>Spiralia</taxon>
        <taxon>Lophotrochozoa</taxon>
        <taxon>Platyhelminthes</taxon>
        <taxon>Rhabditophora</taxon>
        <taxon>Macrostomorpha</taxon>
        <taxon>Macrostomida</taxon>
        <taxon>Macrostomidae</taxon>
        <taxon>Macrostomum</taxon>
    </lineage>
</organism>
<evidence type="ECO:0000313" key="5">
    <source>
        <dbReference type="Proteomes" id="UP000215902"/>
    </source>
</evidence>
<feature type="non-terminal residue" evidence="4">
    <location>
        <position position="1"/>
    </location>
</feature>
<dbReference type="InterPro" id="IPR003887">
    <property type="entry name" value="LEM_dom"/>
</dbReference>
<sequence>ELFIQRKSGHRMSSVRIQNLSDEELHRELSRFLVPESVPPVSWFNRRLIERKLARCLDGQVPYSSTVSLASCGTSSTRTGVGSRRGGAGTPIPPEASPTPKARSTATWLVALAVCCAVLILLLSLDPALERPPPPPMPQSLRGAVADSQQLLADGAAAAVEFDASGEFVG</sequence>
<keyword evidence="2" id="KW-1133">Transmembrane helix</keyword>
<gene>
    <name evidence="4" type="ORF">BOX15_Mlig017583g2</name>
</gene>
<dbReference type="Proteomes" id="UP000215902">
    <property type="component" value="Unassembled WGS sequence"/>
</dbReference>
<evidence type="ECO:0000256" key="2">
    <source>
        <dbReference type="SAM" id="Phobius"/>
    </source>
</evidence>
<evidence type="ECO:0000256" key="1">
    <source>
        <dbReference type="SAM" id="MobiDB-lite"/>
    </source>
</evidence>
<dbReference type="PROSITE" id="PS50954">
    <property type="entry name" value="LEM"/>
    <property type="match status" value="1"/>
</dbReference>
<evidence type="ECO:0000313" key="4">
    <source>
        <dbReference type="EMBL" id="PAA56899.1"/>
    </source>
</evidence>
<dbReference type="AlphaFoldDB" id="A0A267E7W4"/>
<dbReference type="InterPro" id="IPR011015">
    <property type="entry name" value="LEM/LEM-like_dom_sf"/>
</dbReference>